<feature type="compositionally biased region" description="Polar residues" evidence="1">
    <location>
        <begin position="1190"/>
        <end position="1204"/>
    </location>
</feature>
<evidence type="ECO:0000256" key="1">
    <source>
        <dbReference type="SAM" id="MobiDB-lite"/>
    </source>
</evidence>
<evidence type="ECO:0000313" key="3">
    <source>
        <dbReference type="Proteomes" id="UP000323011"/>
    </source>
</evidence>
<protein>
    <submittedName>
        <fullName evidence="2">Uncharacterized protein</fullName>
    </submittedName>
</protein>
<gene>
    <name evidence="2" type="ORF">FNF29_00297</name>
</gene>
<name>A0A5A8CX14_CAFRO</name>
<accession>A0A5A8CX14</accession>
<evidence type="ECO:0000313" key="2">
    <source>
        <dbReference type="EMBL" id="KAA0157723.1"/>
    </source>
</evidence>
<dbReference type="EMBL" id="VLTN01000001">
    <property type="protein sequence ID" value="KAA0157723.1"/>
    <property type="molecule type" value="Genomic_DNA"/>
</dbReference>
<reference evidence="2 3" key="1">
    <citation type="submission" date="2019-07" db="EMBL/GenBank/DDBJ databases">
        <title>Genomes of Cafeteria roenbergensis.</title>
        <authorList>
            <person name="Fischer M.G."/>
            <person name="Hackl T."/>
            <person name="Roman M."/>
        </authorList>
    </citation>
    <scope>NUCLEOTIDE SEQUENCE [LARGE SCALE GENOMIC DNA]</scope>
    <source>
        <strain evidence="2 3">BVI</strain>
    </source>
</reference>
<keyword evidence="3" id="KW-1185">Reference proteome</keyword>
<dbReference type="Proteomes" id="UP000323011">
    <property type="component" value="Unassembled WGS sequence"/>
</dbReference>
<sequence length="2473" mass="263050">MPTVVFGRGQLSLDLIESWVDCSDGAERRAVLSKLTPGSDDHIKLLSALAEQEGFPADLMSMADELKSSLSKRHTHSSALQLLERLQKRRTLAQAGAGSAEADKEFHDILHRELAVSSAHSRRAVGRRVVDERAHGPSSLPESARAKLSLKSLLEEARSSVGTVSDPTRNAMWVSRLERSAAPLEIEEVRRFLDSSVPDKLALRQAVLEMGLPLTADRMELVEAILVALPEDRHVPFDETTIAGGLVKGVLSMIGRERPLVSSKASTYYTQLSLAELLALRKRGKVQSIHNDNEWVKAVLSRHGPSEGVMLDDSNPGAVDAYLDSVQGFVDTLPAIYTDLRMWVHGQRCRFARDRTGKVLSAKDDAIALLDLPFGWRGRSTTDAMLKADNISSLRHELVRSHRQPIAAGFPLLLPELDRETFDSLLDSAIQEMAASDDEDGFKRLTKYVDTEYAASLRATAKLLSGDTSHEWTSVLGEGRTQRLRDTSELDFVQTREFFAVDEPAVVHLQVKGVDSLKISLFELNTTAIYRETGAELRTDMELQGLVPAVVEDRAFDRSPFQRTVETIALPALAETRRGVWVLEVVGGGKCARCIIRKGALRVVSAITAAGHSFRVLDELNRPVPADRVSIWMNGSEFRSEAVEHPASFADEAARNSNAGSQIVIPFTGATPATKTIVVTLNPEAEDAAAASSAGAPADWSFSSLHSFTHERESFELDCGWALDRQAIVRDNRNATLLIRPRLYLSGSTGRMAPSPLERLEDVTLTVVSTDVEGTEATRVWRDIALSSGEEHAVSFAVPNRLRSLSFRLQCSIEVAHTGAKQKLSQSHSVAVNRIETSPSTADVFLRQAVDGYRIFVLGKTGEPVQNAPLSVTVANTFTSRTFTQEMATGEDGCVALGVLPNVASISVRSRDAAVFSASFSIGPERSNTVPTSAWAVEGEAEQVVFPHALAAGETGVGRARLFRVAEAPRRAQPSPLGGAPGLAGFVIRDDVTAECLRFDASQAALVASGLTAGRYALLTRSSEPLATGDLQSLAITVAPAAGAVSAAAAAAAAAAGVADEGSASLQLLADAGRFVALPRVSPTRIVSVDVSDEGLTIRTAGGVRPDSKSAGGRVHVFVGHFGYDGQLDAFGQDLGAVGLDALERSFETSAPRAKSAYLRPARLGEEHAYVLARQGATVFPGNSLPRPSLLNTPWAQRTTTSDEQTARDGESFESRNIADVQASGSRRSKRAMAGASMRRGRRAGGGGGGGSAPSTADGEACFDMLSGPAVTLSNLRPGPDGLISLPMDSLFAGEGDVCANLRASGASVLVVFADGFTCATASAVVPGDAGEPLNTSGSAPLRRCYRDLTLQEPLDTTKHFVQTKAVVTLQPGEDATLTAASDTQAEEYGTVDKALRLMATLSGDGRVLGEFSWLGRWHATDEPERRRLYSKYACHEVNLFLYFKDRAWFDSVVAPFVACKRSKTFIDHFVLGHDLAPFAAPGRYALLNALERALLAGRAAGAAGGDAFSRDRALRRKLSPARMEAVFNAAISSNSLEDTGEDRVKAASKAAEMPRPVPSAPAFAAQMAAAPSMARRGAAMPMARSRRSGKAVEADFAAAPARSFACAAAEPMDAYAEVDDCIGAAMGDMAIASAYDYDEQETVELAAVSRRRRQMFRAVDKTEELAETHYWRVRAGQGREKGLVTDSPFWADFAAHQARADGSAFVSSHFAEATGNINEVLAAVAVLALPFAMPSPSSVVAGRGKLVYGATASPLVLFKVDISEAEAPAAARVLVGQNFFDPQDRSRTEADGSVTEKYLETGEFLRNKVYGAQVVVTNVSSSSRDLRVLLQIPQGALPTEAGFVTRTRDIRLSAYQTRTLEFRFYFPFLGAFSMFPAHVSAGEALEAHAAPAELRVVTALTVVDKTSWEYIANESPLEECIAYLSTSNLQVNGVTLSDVAWRCAEEPAYKAITAALRARCEWDAAVFGYAFKHKDLQGMAEYAMHTDGGFSRISGLLEPRFSSPLLAMASEIGVGVTGNSVAALTSSEPGGSVLGDSDMAASGLYEHLEYAPLVNARAHRLGEERRIANQAVAAQYRRLLATLMHAPADSVTAAERLALVYHLLLQDRVEEAQRHFALVQAPAGCAAVGGSGDGSGAAAAAAAGAGGSAPSAGSASWCALAYDYMAAYIDFFAPEGGLAVARRVAEAYAAYPVPRWAAKFAAVRSQLAELDLAEEEAASGSGSRAGKAGQSSSKGGTAPGERDEDLGSELLREAQQAGAAGGEPTLDMELTKGAGSDASLRIVAANVQSVELRYYCMDVELLFSTKPFTSAGAGNSGSSSGGFAFVRPNKSVTVDVRAAGGASMREEVVPVDTSVGSNLLIEAVAGGKRAAVTFFAASLDVELMESAGRVRVTRSSDGRPIARAYVKVFGSCTDGGSDSDAFFFKDCYTSATGVADYASVSTDALDRVRKFAVLVATPEHGAVVRTARKPAS</sequence>
<comment type="caution">
    <text evidence="2">The sequence shown here is derived from an EMBL/GenBank/DDBJ whole genome shotgun (WGS) entry which is preliminary data.</text>
</comment>
<proteinExistence type="predicted"/>
<organism evidence="2 3">
    <name type="scientific">Cafeteria roenbergensis</name>
    <name type="common">Marine flagellate</name>
    <dbReference type="NCBI Taxonomy" id="33653"/>
    <lineage>
        <taxon>Eukaryota</taxon>
        <taxon>Sar</taxon>
        <taxon>Stramenopiles</taxon>
        <taxon>Bigyra</taxon>
        <taxon>Opalozoa</taxon>
        <taxon>Bicosoecida</taxon>
        <taxon>Cafeteriaceae</taxon>
        <taxon>Cafeteria</taxon>
    </lineage>
</organism>
<feature type="region of interest" description="Disordered" evidence="1">
    <location>
        <begin position="2217"/>
        <end position="2245"/>
    </location>
</feature>
<feature type="compositionally biased region" description="Low complexity" evidence="1">
    <location>
        <begin position="2219"/>
        <end position="2237"/>
    </location>
</feature>
<dbReference type="OMA" id="KYACHEL"/>
<feature type="compositionally biased region" description="Basic and acidic residues" evidence="1">
    <location>
        <begin position="1205"/>
        <end position="1214"/>
    </location>
</feature>
<feature type="region of interest" description="Disordered" evidence="1">
    <location>
        <begin position="1182"/>
        <end position="1256"/>
    </location>
</feature>